<dbReference type="SMART" id="SM00320">
    <property type="entry name" value="WD40"/>
    <property type="match status" value="3"/>
</dbReference>
<dbReference type="Gene3D" id="3.40.50.1820">
    <property type="entry name" value="alpha/beta hydrolase"/>
    <property type="match status" value="1"/>
</dbReference>
<dbReference type="Gene3D" id="3.40.50.300">
    <property type="entry name" value="P-loop containing nucleotide triphosphate hydrolases"/>
    <property type="match status" value="1"/>
</dbReference>
<organism evidence="6 7">
    <name type="scientific">Phialemonium thermophilum</name>
    <dbReference type="NCBI Taxonomy" id="223376"/>
    <lineage>
        <taxon>Eukaryota</taxon>
        <taxon>Fungi</taxon>
        <taxon>Dikarya</taxon>
        <taxon>Ascomycota</taxon>
        <taxon>Pezizomycotina</taxon>
        <taxon>Sordariomycetes</taxon>
        <taxon>Sordariomycetidae</taxon>
        <taxon>Cephalothecales</taxon>
        <taxon>Cephalothecaceae</taxon>
        <taxon>Phialemonium</taxon>
    </lineage>
</organism>
<dbReference type="EMBL" id="JAZHXJ010000218">
    <property type="protein sequence ID" value="KAL1868420.1"/>
    <property type="molecule type" value="Genomic_DNA"/>
</dbReference>
<dbReference type="SUPFAM" id="SSF51004">
    <property type="entry name" value="C-terminal (heme d1) domain of cytochrome cd1-nitrite reductase"/>
    <property type="match status" value="1"/>
</dbReference>
<feature type="domain" description="GPI inositol-deacylase winged helix" evidence="4">
    <location>
        <begin position="609"/>
        <end position="687"/>
    </location>
</feature>
<dbReference type="InterPro" id="IPR029058">
    <property type="entry name" value="AB_hydrolase_fold"/>
</dbReference>
<dbReference type="SUPFAM" id="SSF53474">
    <property type="entry name" value="alpha/beta-Hydrolases"/>
    <property type="match status" value="1"/>
</dbReference>
<dbReference type="InterPro" id="IPR054471">
    <property type="entry name" value="GPIID_WHD"/>
</dbReference>
<dbReference type="InterPro" id="IPR011048">
    <property type="entry name" value="Haem_d1_sf"/>
</dbReference>
<dbReference type="SUPFAM" id="SSF52540">
    <property type="entry name" value="P-loop containing nucleoside triphosphate hydrolases"/>
    <property type="match status" value="1"/>
</dbReference>
<dbReference type="PANTHER" id="PTHR10039:SF16">
    <property type="entry name" value="GPI INOSITOL-DEACYLASE"/>
    <property type="match status" value="1"/>
</dbReference>
<evidence type="ECO:0000259" key="3">
    <source>
        <dbReference type="Pfam" id="PF12697"/>
    </source>
</evidence>
<protein>
    <recommendedName>
        <fullName evidence="8">GPI inositol-deacylase</fullName>
    </recommendedName>
</protein>
<sequence length="1502" mass="167934">MPENSPSFFRRVLSSRSTPPPEHGALGLTTLFTPPEPQIEYVFVHGLGGGSIRTWCAEPGPSFFWPQAWLPYHADFQDVRIHTFGYDSKWRGKGTSTVDIHDFGQELLLAMRNSSCFATNPIVFVTHSMGGIVAKEAYVMARQDPACHELAARIMAMVFLATPHRGSDLAATLNRMLRLSAVHRRRPYVSSLERCSTGSVKINDAFRHYSNDLILYSYFETQELSLGMAGTGLIVQKDSAVLGLPGERVSMMNADHRSICKFQSPRDPNYIILTEALVAINREILQKQLSSNRKGLQDVLRQIESFLGVPETPEDDLTDLRDIRMPDSCSWFTDRPQFRGWIWSAANTGPNVFWLVAQPATGKSVLASHVIDVVKELSRNCSYYFFRHGDNVRSTLAGCLRSVAYQMAVSDEVVRGRILTLVDRGVRLEHRNAKSIWRKVLEPFFLDTTKLPPQIWVIDALDECSDVTTFFDILLKLGPSTPLKIFVTSRRIDEIAAGFEQVACNGPTGLFTASEMQPEDTSDSIRIYLDRNKQRLHVNTDQQRELLLERILERSQGCFLWVRLVLDELSSIWTMKQVEQVLEDVPQEMDQLYSRIVQLVSRQPAHSVEIARCILTWTICAIRPMTVAELQSALQQDVGTTLQDPEQAIASLCSQLVHVDKNGRVLMVHLTARAFLGNRGLHCPLAICPIVGHRRIAAVCLQVLVADEMKPLPSRRTHHARRKSRPPPELVIHDNLQVLTRTANQMENYYQRQRKYFEPPAQEVQLSSSWSVDLHRLVGKFSAHLVRQPDSIYSLIPPFCPRASAIATVFGGPRSCLRIVGLRESQWDSRVTCIDCHDSWAFAVAAGEDYFAVGFGNSVVLYHALTCQEQRRLDHGNAIHQLGFDSTGSLLVSNGRRDVKVWRLEDYTVRSQIDLEGYHAMAFSIDSEKDELLVVLRDHSIARYSLENGNMVSAAQWESTFPGEGGSGRPSPMRAALGPKDSFVAVAYHGRPVMIWSIEAEELCGLVGREREDLDRFPQGGTSFPVSMVFNPDESTPLLAVAYEDGDLCLFNYERLELVKTVQEHAFVLACSHDGALLATGSITGTVQLLEFETLRLLFRVQVTDSHIQSLAFSADDSRLLDVRGTQCDVWEPVLPLAKSRLGGKSSTQEDQNATVLGQPFEGPEIESLVVADSEWFFVGKSDGSVWLYRTTDVQAERLLYRGDSQSAVLALVWGSSKNILVSADVAGRFIVSLLQRGDRGQLVGPNRLLDVRQDVSEGAAIWRILLDESENLLLVSTMRSDTVWKIDEGKAISSSHFTFRLPFDWANNPVNESQRILIDGQGVSLWDWETCQLLVASSDLAVPRSLRVTDCESVVSVPAALASRGMVVQHSRYGLGNPAITVHLLDPKEFVAGTTISSSAAFGNAIADLLHLIGSCDSRFVFLNKDLWVCSLRMLDGPRPGVQLTRHFFLPADWAKDPRSLRTAITKRGDILFVKGGEVAVIKHWLTIGGDERQFLEPREI</sequence>
<dbReference type="InterPro" id="IPR056884">
    <property type="entry name" value="NPHP3-like_N"/>
</dbReference>
<evidence type="ECO:0000256" key="1">
    <source>
        <dbReference type="ARBA" id="ARBA00022737"/>
    </source>
</evidence>
<dbReference type="InterPro" id="IPR000073">
    <property type="entry name" value="AB_hydrolase_1"/>
</dbReference>
<evidence type="ECO:0000256" key="2">
    <source>
        <dbReference type="SAM" id="MobiDB-lite"/>
    </source>
</evidence>
<evidence type="ECO:0000313" key="6">
    <source>
        <dbReference type="EMBL" id="KAL1868420.1"/>
    </source>
</evidence>
<accession>A0ABR3WXK8</accession>
<dbReference type="Pfam" id="PF24883">
    <property type="entry name" value="NPHP3_N"/>
    <property type="match status" value="1"/>
</dbReference>
<feature type="domain" description="Nephrocystin 3-like N-terminal" evidence="5">
    <location>
        <begin position="328"/>
        <end position="490"/>
    </location>
</feature>
<reference evidence="6 7" key="1">
    <citation type="journal article" date="2024" name="Commun. Biol.">
        <title>Comparative genomic analysis of thermophilic fungi reveals convergent evolutionary adaptations and gene losses.</title>
        <authorList>
            <person name="Steindorff A.S."/>
            <person name="Aguilar-Pontes M.V."/>
            <person name="Robinson A.J."/>
            <person name="Andreopoulos B."/>
            <person name="LaButti K."/>
            <person name="Kuo A."/>
            <person name="Mondo S."/>
            <person name="Riley R."/>
            <person name="Otillar R."/>
            <person name="Haridas S."/>
            <person name="Lipzen A."/>
            <person name="Grimwood J."/>
            <person name="Schmutz J."/>
            <person name="Clum A."/>
            <person name="Reid I.D."/>
            <person name="Moisan M.C."/>
            <person name="Butler G."/>
            <person name="Nguyen T.T.M."/>
            <person name="Dewar K."/>
            <person name="Conant G."/>
            <person name="Drula E."/>
            <person name="Henrissat B."/>
            <person name="Hansel C."/>
            <person name="Singer S."/>
            <person name="Hutchinson M.I."/>
            <person name="de Vries R.P."/>
            <person name="Natvig D.O."/>
            <person name="Powell A.J."/>
            <person name="Tsang A."/>
            <person name="Grigoriev I.V."/>
        </authorList>
    </citation>
    <scope>NUCLEOTIDE SEQUENCE [LARGE SCALE GENOMIC DNA]</scope>
    <source>
        <strain evidence="6 7">ATCC 24622</strain>
    </source>
</reference>
<keyword evidence="7" id="KW-1185">Reference proteome</keyword>
<dbReference type="Proteomes" id="UP001586593">
    <property type="component" value="Unassembled WGS sequence"/>
</dbReference>
<dbReference type="PANTHER" id="PTHR10039">
    <property type="entry name" value="AMELOGENIN"/>
    <property type="match status" value="1"/>
</dbReference>
<dbReference type="InterPro" id="IPR027417">
    <property type="entry name" value="P-loop_NTPase"/>
</dbReference>
<dbReference type="Pfam" id="PF12697">
    <property type="entry name" value="Abhydrolase_6"/>
    <property type="match status" value="1"/>
</dbReference>
<dbReference type="InterPro" id="IPR001680">
    <property type="entry name" value="WD40_rpt"/>
</dbReference>
<proteinExistence type="predicted"/>
<dbReference type="Gene3D" id="2.130.10.10">
    <property type="entry name" value="YVTN repeat-like/Quinoprotein amine dehydrogenase"/>
    <property type="match status" value="2"/>
</dbReference>
<keyword evidence="1" id="KW-0677">Repeat</keyword>
<dbReference type="SUPFAM" id="SSF50998">
    <property type="entry name" value="Quinoprotein alcohol dehydrogenase-like"/>
    <property type="match status" value="1"/>
</dbReference>
<comment type="caution">
    <text evidence="6">The sequence shown here is derived from an EMBL/GenBank/DDBJ whole genome shotgun (WGS) entry which is preliminary data.</text>
</comment>
<feature type="region of interest" description="Disordered" evidence="2">
    <location>
        <begin position="1"/>
        <end position="27"/>
    </location>
</feature>
<gene>
    <name evidence="6" type="ORF">VTK73DRAFT_3714</name>
</gene>
<dbReference type="Pfam" id="PF22939">
    <property type="entry name" value="WHD_GPIID"/>
    <property type="match status" value="1"/>
</dbReference>
<dbReference type="InterPro" id="IPR015943">
    <property type="entry name" value="WD40/YVTN_repeat-like_dom_sf"/>
</dbReference>
<evidence type="ECO:0000259" key="5">
    <source>
        <dbReference type="Pfam" id="PF24883"/>
    </source>
</evidence>
<evidence type="ECO:0000313" key="7">
    <source>
        <dbReference type="Proteomes" id="UP001586593"/>
    </source>
</evidence>
<evidence type="ECO:0000259" key="4">
    <source>
        <dbReference type="Pfam" id="PF22939"/>
    </source>
</evidence>
<name>A0ABR3WXK8_9PEZI</name>
<dbReference type="InterPro" id="IPR011047">
    <property type="entry name" value="Quinoprotein_ADH-like_sf"/>
</dbReference>
<evidence type="ECO:0008006" key="8">
    <source>
        <dbReference type="Google" id="ProtNLM"/>
    </source>
</evidence>
<feature type="domain" description="AB hydrolase-1" evidence="3">
    <location>
        <begin position="42"/>
        <end position="186"/>
    </location>
</feature>